<dbReference type="KEGG" id="vas:GT360_10125"/>
<keyword evidence="1" id="KW-0472">Membrane</keyword>
<protein>
    <submittedName>
        <fullName evidence="2">Uncharacterized protein</fullName>
    </submittedName>
</protein>
<organism evidence="2 3">
    <name type="scientific">Vibrio astriarenae</name>
    <dbReference type="NCBI Taxonomy" id="1481923"/>
    <lineage>
        <taxon>Bacteria</taxon>
        <taxon>Pseudomonadati</taxon>
        <taxon>Pseudomonadota</taxon>
        <taxon>Gammaproteobacteria</taxon>
        <taxon>Vibrionales</taxon>
        <taxon>Vibrionaceae</taxon>
        <taxon>Vibrio</taxon>
    </lineage>
</organism>
<dbReference type="AlphaFoldDB" id="A0A7Z2T3S8"/>
<name>A0A7Z2T3S8_9VIBR</name>
<keyword evidence="1" id="KW-0812">Transmembrane</keyword>
<dbReference type="Proteomes" id="UP000464262">
    <property type="component" value="Chromosome 1"/>
</dbReference>
<accession>A0A7Z2T3S8</accession>
<keyword evidence="3" id="KW-1185">Reference proteome</keyword>
<keyword evidence="1" id="KW-1133">Transmembrane helix</keyword>
<evidence type="ECO:0000313" key="3">
    <source>
        <dbReference type="Proteomes" id="UP000464262"/>
    </source>
</evidence>
<sequence>MKEYVAIGSRMILAVAIGYLGYSIIHFTQKVEDLALKYPHVIEDVERVTQELKIEQWLALTQSFESMLPEIINTVDNVNSTVSEVQASIASVDAKIPAILTQVEQLQNESLPLALDEMKEYRVGTIPSVVDEMQAYRKDVIPDVQQESESLRRDVPVILAQAETIVDKSQELTAQAATGAVKGVVLTPFSLINDAKEGVTERVRAVGDSPDK</sequence>
<gene>
    <name evidence="2" type="ORF">GT360_10125</name>
</gene>
<proteinExistence type="predicted"/>
<evidence type="ECO:0000313" key="2">
    <source>
        <dbReference type="EMBL" id="QIA63853.1"/>
    </source>
</evidence>
<feature type="transmembrane region" description="Helical" evidence="1">
    <location>
        <begin position="7"/>
        <end position="25"/>
    </location>
</feature>
<reference evidence="2 3" key="1">
    <citation type="submission" date="2020-01" db="EMBL/GenBank/DDBJ databases">
        <title>Whole genome and functional gene identification of agarase of Vibrio HN897.</title>
        <authorList>
            <person name="Liu Y."/>
            <person name="Zhao Z."/>
        </authorList>
    </citation>
    <scope>NUCLEOTIDE SEQUENCE [LARGE SCALE GENOMIC DNA]</scope>
    <source>
        <strain evidence="2 3">HN897</strain>
    </source>
</reference>
<dbReference type="RefSeq" id="WP_164648748.1">
    <property type="nucleotide sequence ID" value="NZ_CP047475.1"/>
</dbReference>
<dbReference type="EMBL" id="CP047475">
    <property type="protein sequence ID" value="QIA63853.1"/>
    <property type="molecule type" value="Genomic_DNA"/>
</dbReference>
<evidence type="ECO:0000256" key="1">
    <source>
        <dbReference type="SAM" id="Phobius"/>
    </source>
</evidence>